<dbReference type="EMBL" id="LN714495">
    <property type="protein sequence ID" value="CEL73071.1"/>
    <property type="molecule type" value="Genomic_DNA"/>
</dbReference>
<accession>A0A0F7UX59</accession>
<evidence type="ECO:0000256" key="10">
    <source>
        <dbReference type="RuleBase" id="RU361115"/>
    </source>
</evidence>
<feature type="transmembrane region" description="Helical" evidence="10">
    <location>
        <begin position="128"/>
        <end position="149"/>
    </location>
</feature>
<comment type="similarity">
    <text evidence="10">Belongs to the ELO family.</text>
</comment>
<dbReference type="PANTHER" id="PTHR11157">
    <property type="entry name" value="FATTY ACID ACYL TRANSFERASE-RELATED"/>
    <property type="match status" value="1"/>
</dbReference>
<dbReference type="eggNOG" id="KOG3071">
    <property type="taxonomic scope" value="Eukaryota"/>
</dbReference>
<keyword evidence="14" id="KW-1185">Reference proteome</keyword>
<dbReference type="OMA" id="EFMQNAD"/>
<comment type="catalytic activity">
    <reaction evidence="10">
        <text>an acyl-CoA + malonyl-CoA + H(+) = a 3-oxoacyl-CoA + CO2 + CoA</text>
        <dbReference type="Rhea" id="RHEA:50252"/>
        <dbReference type="ChEBI" id="CHEBI:15378"/>
        <dbReference type="ChEBI" id="CHEBI:16526"/>
        <dbReference type="ChEBI" id="CHEBI:57287"/>
        <dbReference type="ChEBI" id="CHEBI:57384"/>
        <dbReference type="ChEBI" id="CHEBI:58342"/>
        <dbReference type="ChEBI" id="CHEBI:90726"/>
    </reaction>
    <physiologicalReaction direction="left-to-right" evidence="10">
        <dbReference type="Rhea" id="RHEA:50253"/>
    </physiologicalReaction>
</comment>
<name>B9QJA7_TOXGV</name>
<reference evidence="12" key="4">
    <citation type="journal article" date="2015" name="PLoS ONE">
        <title>Comprehensive Evaluation of Toxoplasma gondii VEG and Neospora caninum LIV Genomes with Tachyzoite Stage Transcriptome and Proteome Defines Novel Transcript Features.</title>
        <authorList>
            <person name="Ramaprasad A."/>
            <person name="Mourier T."/>
            <person name="Naeem R."/>
            <person name="Malas T.B."/>
            <person name="Moussa E."/>
            <person name="Panigrahi A."/>
            <person name="Vermont S.J."/>
            <person name="Otto T.D."/>
            <person name="Wastling J."/>
            <person name="Pain A."/>
        </authorList>
    </citation>
    <scope>NUCLEOTIDE SEQUENCE</scope>
    <source>
        <strain evidence="12">VEG</strain>
    </source>
</reference>
<dbReference type="PaxDb" id="5811-TGME49_042380"/>
<evidence type="ECO:0000256" key="7">
    <source>
        <dbReference type="ARBA" id="ARBA00023098"/>
    </source>
</evidence>
<protein>
    <recommendedName>
        <fullName evidence="10">Elongation of fatty acids protein</fullName>
        <ecNumber evidence="10">2.3.1.-</ecNumber>
    </recommendedName>
</protein>
<keyword evidence="6 10" id="KW-1133">Transmembrane helix</keyword>
<feature type="transmembrane region" description="Helical" evidence="10">
    <location>
        <begin position="177"/>
        <end position="197"/>
    </location>
</feature>
<evidence type="ECO:0000256" key="6">
    <source>
        <dbReference type="ARBA" id="ARBA00022989"/>
    </source>
</evidence>
<keyword evidence="5 10" id="KW-0276">Fatty acid metabolism</keyword>
<comment type="subcellular location">
    <subcellularLocation>
        <location evidence="1">Membrane</location>
        <topology evidence="1">Multi-pass membrane protein</topology>
    </subcellularLocation>
</comment>
<dbReference type="GO" id="GO:0042761">
    <property type="term" value="P:very long-chain fatty acid biosynthetic process"/>
    <property type="evidence" value="ECO:0007669"/>
    <property type="project" value="TreeGrafter"/>
</dbReference>
<keyword evidence="8 10" id="KW-0472">Membrane</keyword>
<accession>B9QJA7</accession>
<reference evidence="14" key="2">
    <citation type="submission" date="2008-03" db="EMBL/GenBank/DDBJ databases">
        <title>Annotation of Toxoplasma gondii VEG.</title>
        <authorList>
            <person name="Lorenzi H."/>
            <person name="Inman J."/>
            <person name="Amedeo P."/>
            <person name="Brunk B."/>
            <person name="Roos D."/>
            <person name="Caler E."/>
        </authorList>
    </citation>
    <scope>NUCLEOTIDE SEQUENCE [LARGE SCALE GENOMIC DNA]</scope>
    <source>
        <strain evidence="14">ATCC 50861 / VEG</strain>
    </source>
</reference>
<evidence type="ECO:0000256" key="9">
    <source>
        <dbReference type="ARBA" id="ARBA00023160"/>
    </source>
</evidence>
<keyword evidence="9 10" id="KW-0275">Fatty acid biosynthesis</keyword>
<evidence type="ECO:0000256" key="1">
    <source>
        <dbReference type="ARBA" id="ARBA00004141"/>
    </source>
</evidence>
<evidence type="ECO:0000256" key="5">
    <source>
        <dbReference type="ARBA" id="ARBA00022832"/>
    </source>
</evidence>
<proteinExistence type="inferred from homology"/>
<feature type="region of interest" description="Disordered" evidence="11">
    <location>
        <begin position="326"/>
        <end position="350"/>
    </location>
</feature>
<dbReference type="STRING" id="432359.B9QJA7"/>
<keyword evidence="2 10" id="KW-0444">Lipid biosynthesis</keyword>
<sequence>MAPTIVDAPLIQLLADGYGQYRQFLLSQPHVGPFLEASDRALLSILDFYNPTLPQYQRVSARWPFMQPMDLVIFTLTYLTFVAGAAGIRFLSSRKQQSASSGSYEVDKPVKRGDVGPSRPSLAEKMSFILLLQIVYNIFQVVTCSYVVYKAMSVYVAEGYTIVFNKFDPSRRNMAEIVWLFYLTKVVDLLDTVFIVCRGKWAQFSFLHIYHHASILYMMWVNASVGYDGDIYFAVATNGAIHVVMYAYYLMASLNIGAARYIKPFITRMQMTQFLGMLGQGFYHICFYQDCQYPIRIGVVYLGYIVSMYALFDRFAKRTYGTKNAGKGNACQKPVRAAGTSPRGGARKAD</sequence>
<reference evidence="13" key="3">
    <citation type="submission" date="2013-08" db="EMBL/GenBank/DDBJ databases">
        <authorList>
            <person name="Sibley D."/>
            <person name="Venepally P."/>
            <person name="Karamycheva S."/>
            <person name="Hadjithomas M."/>
            <person name="Khan A."/>
            <person name="Brunk B."/>
            <person name="Roos D."/>
            <person name="Caler E."/>
            <person name="Lorenzi H."/>
        </authorList>
    </citation>
    <scope>NUCLEOTIDE SEQUENCE</scope>
    <source>
        <strain evidence="13">VEG</strain>
    </source>
</reference>
<dbReference type="VEuPathDB" id="ToxoDB:TGVEG_242380"/>
<dbReference type="GO" id="GO:0009922">
    <property type="term" value="F:fatty acid elongase activity"/>
    <property type="evidence" value="ECO:0007669"/>
    <property type="project" value="InterPro"/>
</dbReference>
<feature type="transmembrane region" description="Helical" evidence="10">
    <location>
        <begin position="293"/>
        <end position="312"/>
    </location>
</feature>
<gene>
    <name evidence="12" type="ORF">BN1205_102470</name>
    <name evidence="13" type="ORF">TGVEG_242380</name>
</gene>
<dbReference type="GO" id="GO:0030148">
    <property type="term" value="P:sphingolipid biosynthetic process"/>
    <property type="evidence" value="ECO:0007669"/>
    <property type="project" value="TreeGrafter"/>
</dbReference>
<feature type="transmembrane region" description="Helical" evidence="10">
    <location>
        <begin position="231"/>
        <end position="250"/>
    </location>
</feature>
<dbReference type="Pfam" id="PF01151">
    <property type="entry name" value="ELO"/>
    <property type="match status" value="1"/>
</dbReference>
<reference evidence="13" key="1">
    <citation type="submission" date="2007-03" db="EMBL/GenBank/DDBJ databases">
        <authorList>
            <person name="Paulsen I."/>
        </authorList>
    </citation>
    <scope>NUCLEOTIDE SEQUENCE</scope>
    <source>
        <strain evidence="13">VEG</strain>
    </source>
</reference>
<evidence type="ECO:0000256" key="11">
    <source>
        <dbReference type="SAM" id="MobiDB-lite"/>
    </source>
</evidence>
<feature type="transmembrane region" description="Helical" evidence="10">
    <location>
        <begin position="71"/>
        <end position="91"/>
    </location>
</feature>
<evidence type="ECO:0000256" key="4">
    <source>
        <dbReference type="ARBA" id="ARBA00022692"/>
    </source>
</evidence>
<evidence type="ECO:0000256" key="8">
    <source>
        <dbReference type="ARBA" id="ARBA00023136"/>
    </source>
</evidence>
<evidence type="ECO:0000256" key="3">
    <source>
        <dbReference type="ARBA" id="ARBA00022679"/>
    </source>
</evidence>
<feature type="transmembrane region" description="Helical" evidence="10">
    <location>
        <begin position="209"/>
        <end position="225"/>
    </location>
</feature>
<evidence type="ECO:0000313" key="14">
    <source>
        <dbReference type="Proteomes" id="UP000002226"/>
    </source>
</evidence>
<dbReference type="Proteomes" id="UP000002226">
    <property type="component" value="Unassembled WGS sequence"/>
</dbReference>
<dbReference type="PANTHER" id="PTHR11157:SF140">
    <property type="entry name" value="ELONGATION OF FATTY ACIDS PROTEIN"/>
    <property type="match status" value="1"/>
</dbReference>
<dbReference type="EC" id="2.3.1.-" evidence="10"/>
<dbReference type="OrthoDB" id="434092at2759"/>
<dbReference type="AlphaFoldDB" id="B9QJA7"/>
<dbReference type="InterPro" id="IPR002076">
    <property type="entry name" value="ELO_fam"/>
</dbReference>
<keyword evidence="7 10" id="KW-0443">Lipid metabolism</keyword>
<dbReference type="EMBL" id="AAYL02000173">
    <property type="protein sequence ID" value="ESS31544.1"/>
    <property type="molecule type" value="Genomic_DNA"/>
</dbReference>
<dbReference type="GO" id="GO:0034625">
    <property type="term" value="P:fatty acid elongation, monounsaturated fatty acid"/>
    <property type="evidence" value="ECO:0007669"/>
    <property type="project" value="TreeGrafter"/>
</dbReference>
<feature type="transmembrane region" description="Helical" evidence="10">
    <location>
        <begin position="271"/>
        <end position="287"/>
    </location>
</feature>
<evidence type="ECO:0000313" key="12">
    <source>
        <dbReference type="EMBL" id="CEL73071.1"/>
    </source>
</evidence>
<dbReference type="GO" id="GO:0034626">
    <property type="term" value="P:fatty acid elongation, polyunsaturated fatty acid"/>
    <property type="evidence" value="ECO:0007669"/>
    <property type="project" value="TreeGrafter"/>
</dbReference>
<dbReference type="GO" id="GO:0019367">
    <property type="term" value="P:fatty acid elongation, saturated fatty acid"/>
    <property type="evidence" value="ECO:0007669"/>
    <property type="project" value="TreeGrafter"/>
</dbReference>
<keyword evidence="4 10" id="KW-0812">Transmembrane</keyword>
<dbReference type="GO" id="GO:0005789">
    <property type="term" value="C:endoplasmic reticulum membrane"/>
    <property type="evidence" value="ECO:0007669"/>
    <property type="project" value="TreeGrafter"/>
</dbReference>
<evidence type="ECO:0000256" key="2">
    <source>
        <dbReference type="ARBA" id="ARBA00022516"/>
    </source>
</evidence>
<evidence type="ECO:0000313" key="13">
    <source>
        <dbReference type="EMBL" id="ESS31544.1"/>
    </source>
</evidence>
<organism evidence="13 14">
    <name type="scientific">Toxoplasma gondii (strain ATCC 50861 / VEG)</name>
    <dbReference type="NCBI Taxonomy" id="432359"/>
    <lineage>
        <taxon>Eukaryota</taxon>
        <taxon>Sar</taxon>
        <taxon>Alveolata</taxon>
        <taxon>Apicomplexa</taxon>
        <taxon>Conoidasida</taxon>
        <taxon>Coccidia</taxon>
        <taxon>Eucoccidiorida</taxon>
        <taxon>Eimeriorina</taxon>
        <taxon>Sarcocystidae</taxon>
        <taxon>Toxoplasma</taxon>
    </lineage>
</organism>
<keyword evidence="3 10" id="KW-0808">Transferase</keyword>